<feature type="compositionally biased region" description="Gly residues" evidence="1">
    <location>
        <begin position="133"/>
        <end position="143"/>
    </location>
</feature>
<reference evidence="3 4" key="1">
    <citation type="submission" date="2020-07" db="EMBL/GenBank/DDBJ databases">
        <title>Comparative genomics of pyrophilous fungi reveals a link between fire events and developmental genes.</title>
        <authorList>
            <consortium name="DOE Joint Genome Institute"/>
            <person name="Steindorff A.S."/>
            <person name="Carver A."/>
            <person name="Calhoun S."/>
            <person name="Stillman K."/>
            <person name="Liu H."/>
            <person name="Lipzen A."/>
            <person name="Pangilinan J."/>
            <person name="Labutti K."/>
            <person name="Bruns T.D."/>
            <person name="Grigoriev I.V."/>
        </authorList>
    </citation>
    <scope>NUCLEOTIDE SEQUENCE [LARGE SCALE GENOMIC DNA]</scope>
    <source>
        <strain evidence="3 4">CBS 144469</strain>
    </source>
</reference>
<gene>
    <name evidence="3" type="ORF">DFP72DRAFT_900741</name>
</gene>
<dbReference type="Proteomes" id="UP000521943">
    <property type="component" value="Unassembled WGS sequence"/>
</dbReference>
<feature type="region of interest" description="Disordered" evidence="1">
    <location>
        <begin position="133"/>
        <end position="204"/>
    </location>
</feature>
<comment type="caution">
    <text evidence="3">The sequence shown here is derived from an EMBL/GenBank/DDBJ whole genome shotgun (WGS) entry which is preliminary data.</text>
</comment>
<dbReference type="AlphaFoldDB" id="A0A8H6HXY5"/>
<evidence type="ECO:0000256" key="2">
    <source>
        <dbReference type="SAM" id="SignalP"/>
    </source>
</evidence>
<accession>A0A8H6HXY5</accession>
<feature type="compositionally biased region" description="Low complexity" evidence="1">
    <location>
        <begin position="165"/>
        <end position="195"/>
    </location>
</feature>
<organism evidence="3 4">
    <name type="scientific">Ephemerocybe angulata</name>
    <dbReference type="NCBI Taxonomy" id="980116"/>
    <lineage>
        <taxon>Eukaryota</taxon>
        <taxon>Fungi</taxon>
        <taxon>Dikarya</taxon>
        <taxon>Basidiomycota</taxon>
        <taxon>Agaricomycotina</taxon>
        <taxon>Agaricomycetes</taxon>
        <taxon>Agaricomycetidae</taxon>
        <taxon>Agaricales</taxon>
        <taxon>Agaricineae</taxon>
        <taxon>Psathyrellaceae</taxon>
        <taxon>Ephemerocybe</taxon>
    </lineage>
</organism>
<evidence type="ECO:0000313" key="3">
    <source>
        <dbReference type="EMBL" id="KAF6753878.1"/>
    </source>
</evidence>
<feature type="chain" id="PRO_5034062544" evidence="2">
    <location>
        <begin position="20"/>
        <end position="230"/>
    </location>
</feature>
<feature type="compositionally biased region" description="Low complexity" evidence="1">
    <location>
        <begin position="144"/>
        <end position="158"/>
    </location>
</feature>
<evidence type="ECO:0000256" key="1">
    <source>
        <dbReference type="SAM" id="MobiDB-lite"/>
    </source>
</evidence>
<keyword evidence="2" id="KW-0732">Signal</keyword>
<feature type="signal peptide" evidence="2">
    <location>
        <begin position="1"/>
        <end position="19"/>
    </location>
</feature>
<dbReference type="EMBL" id="JACGCI010000037">
    <property type="protein sequence ID" value="KAF6753878.1"/>
    <property type="molecule type" value="Genomic_DNA"/>
</dbReference>
<proteinExistence type="predicted"/>
<name>A0A8H6HXY5_9AGAR</name>
<evidence type="ECO:0000313" key="4">
    <source>
        <dbReference type="Proteomes" id="UP000521943"/>
    </source>
</evidence>
<protein>
    <submittedName>
        <fullName evidence="3">Uncharacterized protein</fullName>
    </submittedName>
</protein>
<sequence>MRAAYSSAFLVYVLHAVSGMVLMSRSNTESLLRRGECDSFCNKATATFTACESAANPDQCACTLANYNLLHDCFTCTITEAQGNEAAVGAVGGTASGGAYELAQQADAEEKQFFANCAATGYTLTGSTASGGTTAGGVSGGTTSGVAPGGSATTTGSVVAGGGPLTTTSTTTSAATGSLSTSRTPNTTGTSTTTTPAIAGGGLQGSASRSASWSNFGVVTLAIVVSAILL</sequence>
<keyword evidence="4" id="KW-1185">Reference proteome</keyword>